<evidence type="ECO:0000313" key="2">
    <source>
        <dbReference type="Proteomes" id="UP000219602"/>
    </source>
</evidence>
<dbReference type="AlphaFoldDB" id="A0A2H3GF98"/>
<dbReference type="InterPro" id="IPR029033">
    <property type="entry name" value="His_PPase_superfam"/>
</dbReference>
<proteinExistence type="predicted"/>
<reference evidence="1 2" key="2">
    <citation type="journal article" date="2017" name="Sci. Rep.">
        <title>A mobile pathogenicity chromosome in Fusarium oxysporum for infection of multiple cucurbit species.</title>
        <authorList>
            <person name="van Dam P."/>
            <person name="Fokkens L."/>
            <person name="Ayukawa Y."/>
            <person name="van der Gragt M."/>
            <person name="Ter Horst A."/>
            <person name="Brankovics B."/>
            <person name="Houterman P.M."/>
            <person name="Arie T."/>
            <person name="Rep M."/>
        </authorList>
    </citation>
    <scope>NUCLEOTIDE SEQUENCE [LARGE SCALE GENOMIC DNA]</scope>
    <source>
        <strain evidence="1 2">Forc016</strain>
    </source>
</reference>
<protein>
    <recommendedName>
        <fullName evidence="3">Transcription factor tau 55 kDa subunit</fullName>
    </recommendedName>
</protein>
<accession>A0A2H3GF98</accession>
<name>A0A2H3GF98_FUSOX</name>
<organism evidence="1 2">
    <name type="scientific">Fusarium oxysporum f. sp. radicis-cucumerinum</name>
    <dbReference type="NCBI Taxonomy" id="327505"/>
    <lineage>
        <taxon>Eukaryota</taxon>
        <taxon>Fungi</taxon>
        <taxon>Dikarya</taxon>
        <taxon>Ascomycota</taxon>
        <taxon>Pezizomycotina</taxon>
        <taxon>Sordariomycetes</taxon>
        <taxon>Hypocreomycetidae</taxon>
        <taxon>Hypocreales</taxon>
        <taxon>Nectriaceae</taxon>
        <taxon>Fusarium</taxon>
        <taxon>Fusarium oxysporum species complex</taxon>
    </lineage>
</organism>
<evidence type="ECO:0000313" key="1">
    <source>
        <dbReference type="EMBL" id="PCD23162.1"/>
    </source>
</evidence>
<dbReference type="STRING" id="327505.A0A2H3GF98"/>
<sequence length="337" mass="38002">MNSHLIYVARHGHANSNIGLSNHGTDIFTLNDKTFPEFLHAGKVVKNGDFLPDNLTRHGKEELRRYVDAHPEFLDSLDLILCSPLTRSILTARGLVQTNKARIVCLFGLAENTKWIQDIPPITFVKGDKRYASTISLAGGSAEGTLLGEEVVDLTVETSDDQWESWNDLQKRLSTIKTYKPLDEIEEQDRKLRIQIRDLVQTIAKLKGRSIKVLTITHGGKINTLTGHYRTQLESSNGDWELKSSSCFANLGTAVYRFSSATDEEAELVEVHESEEYAQLLGSDYQRPRGFPYIDSSGKGVDERQLYEMFLKETHEEVIAKESTPIYLTLVRWDGTA</sequence>
<comment type="caution">
    <text evidence="1">The sequence shown here is derived from an EMBL/GenBank/DDBJ whole genome shotgun (WGS) entry which is preliminary data.</text>
</comment>
<dbReference type="SUPFAM" id="SSF53254">
    <property type="entry name" value="Phosphoglycerate mutase-like"/>
    <property type="match status" value="1"/>
</dbReference>
<evidence type="ECO:0008006" key="3">
    <source>
        <dbReference type="Google" id="ProtNLM"/>
    </source>
</evidence>
<dbReference type="Gene3D" id="3.40.50.1240">
    <property type="entry name" value="Phosphoglycerate mutase-like"/>
    <property type="match status" value="1"/>
</dbReference>
<gene>
    <name evidence="1" type="ORF">AU210_014685</name>
</gene>
<reference evidence="1 2" key="1">
    <citation type="journal article" date="2016" name="Environ. Microbiol.">
        <title>Effector profiles distinguish formae speciales of Fusarium oxysporum.</title>
        <authorList>
            <person name="van Dam P."/>
            <person name="Fokkens L."/>
            <person name="Schmidt S.M."/>
            <person name="Linmans J.H."/>
            <person name="Kistler H.C."/>
            <person name="Ma L.J."/>
            <person name="Rep M."/>
        </authorList>
    </citation>
    <scope>NUCLEOTIDE SEQUENCE [LARGE SCALE GENOMIC DNA]</scope>
    <source>
        <strain evidence="1 2">Forc016</strain>
    </source>
</reference>
<dbReference type="Proteomes" id="UP000219602">
    <property type="component" value="Chromosome 13"/>
</dbReference>
<dbReference type="EMBL" id="MABQ02000011">
    <property type="protein sequence ID" value="PCD23162.1"/>
    <property type="molecule type" value="Genomic_DNA"/>
</dbReference>